<evidence type="ECO:0000259" key="1">
    <source>
        <dbReference type="SMART" id="SM00966"/>
    </source>
</evidence>
<dbReference type="EMBL" id="AP029170">
    <property type="protein sequence ID" value="BFD45894.1"/>
    <property type="molecule type" value="Genomic_DNA"/>
</dbReference>
<feature type="domain" description="SpoVT-AbrB" evidence="1">
    <location>
        <begin position="6"/>
        <end position="51"/>
    </location>
</feature>
<name>A0AAT9G7W1_9RICK</name>
<protein>
    <submittedName>
        <fullName evidence="2">AbrB/MazE/SpoVT family DNA-binding domain-containing protein</fullName>
    </submittedName>
</protein>
<dbReference type="Pfam" id="PF04014">
    <property type="entry name" value="MazE_antitoxin"/>
    <property type="match status" value="1"/>
</dbReference>
<dbReference type="SMART" id="SM00966">
    <property type="entry name" value="SpoVT_AbrB"/>
    <property type="match status" value="1"/>
</dbReference>
<reference evidence="2" key="1">
    <citation type="submission" date="2024-01" db="EMBL/GenBank/DDBJ databases">
        <title>Sequencing the genomes of a sandfly, Sergentomyia squamirostris, and its two endosymbionts.</title>
        <authorList>
            <person name="Itokawa K."/>
            <person name="Sanjoba C."/>
        </authorList>
    </citation>
    <scope>NUCLEOTIDE SEQUENCE</scope>
    <source>
        <strain evidence="2">RiSSQ</strain>
    </source>
</reference>
<organism evidence="2">
    <name type="scientific">Candidatus Tisiphia endosymbiont of Sergentomyia squamirostris</name>
    <dbReference type="NCBI Taxonomy" id="3113639"/>
    <lineage>
        <taxon>Bacteria</taxon>
        <taxon>Pseudomonadati</taxon>
        <taxon>Pseudomonadota</taxon>
        <taxon>Alphaproteobacteria</taxon>
        <taxon>Rickettsiales</taxon>
        <taxon>Rickettsiaceae</taxon>
        <taxon>Rickettsieae</taxon>
        <taxon>Candidatus Tisiphia</taxon>
    </lineage>
</organism>
<dbReference type="AlphaFoldDB" id="A0AAT9G7W1"/>
<proteinExistence type="predicted"/>
<dbReference type="SUPFAM" id="SSF89447">
    <property type="entry name" value="AbrB/MazE/MraZ-like"/>
    <property type="match status" value="1"/>
</dbReference>
<dbReference type="InterPro" id="IPR037914">
    <property type="entry name" value="SpoVT-AbrB_sf"/>
</dbReference>
<sequence>MKAHCAIVTSKGQVTIPSYIRNKLHLSSGSKLEFIMQDGSFIVVPINKPVKNLKGILPKPKTPLSIEDMNESIKSGYDRN</sequence>
<accession>A0AAT9G7W1</accession>
<keyword evidence="2" id="KW-0238">DNA-binding</keyword>
<dbReference type="GO" id="GO:0003677">
    <property type="term" value="F:DNA binding"/>
    <property type="evidence" value="ECO:0007669"/>
    <property type="project" value="UniProtKB-KW"/>
</dbReference>
<dbReference type="Gene3D" id="2.10.260.10">
    <property type="match status" value="1"/>
</dbReference>
<dbReference type="InterPro" id="IPR007159">
    <property type="entry name" value="SpoVT-AbrB_dom"/>
</dbReference>
<gene>
    <name evidence="2" type="ORF">DMENIID0002_05400</name>
</gene>
<evidence type="ECO:0000313" key="2">
    <source>
        <dbReference type="EMBL" id="BFD45894.1"/>
    </source>
</evidence>
<dbReference type="NCBIfam" id="TIGR01439">
    <property type="entry name" value="lp_hng_hel_AbrB"/>
    <property type="match status" value="1"/>
</dbReference>